<feature type="chain" id="PRO_5002146328" description="CHRD domain-containing protein" evidence="1">
    <location>
        <begin position="32"/>
        <end position="198"/>
    </location>
</feature>
<dbReference type="Pfam" id="PF07452">
    <property type="entry name" value="CHRD"/>
    <property type="match status" value="1"/>
</dbReference>
<evidence type="ECO:0000259" key="2">
    <source>
        <dbReference type="PROSITE" id="PS50933"/>
    </source>
</evidence>
<feature type="domain" description="CHRD" evidence="2">
    <location>
        <begin position="33"/>
        <end position="151"/>
    </location>
</feature>
<reference evidence="3 4" key="1">
    <citation type="submission" date="2014-12" db="EMBL/GenBank/DDBJ databases">
        <title>Denitrispirillum autotrophicum gen. nov., sp. nov., Denitrifying, Facultatively Autotrophic Bacteria Isolated from Rice Paddy Soil.</title>
        <authorList>
            <person name="Ishii S."/>
            <person name="Ashida N."/>
            <person name="Ohno H."/>
            <person name="Otsuka S."/>
            <person name="Yokota A."/>
            <person name="Senoo K."/>
        </authorList>
    </citation>
    <scope>NUCLEOTIDE SEQUENCE [LARGE SCALE GENOMIC DNA]</scope>
    <source>
        <strain evidence="3 4">TSA66</strain>
    </source>
</reference>
<proteinExistence type="predicted"/>
<protein>
    <recommendedName>
        <fullName evidence="2">CHRD domain-containing protein</fullName>
    </recommendedName>
</protein>
<evidence type="ECO:0000256" key="1">
    <source>
        <dbReference type="SAM" id="SignalP"/>
    </source>
</evidence>
<dbReference type="SMART" id="SM00754">
    <property type="entry name" value="CHRD"/>
    <property type="match status" value="1"/>
</dbReference>
<dbReference type="Proteomes" id="UP000031572">
    <property type="component" value="Unassembled WGS sequence"/>
</dbReference>
<feature type="signal peptide" evidence="1">
    <location>
        <begin position="1"/>
        <end position="31"/>
    </location>
</feature>
<gene>
    <name evidence="3" type="ORF">TSA66_24100</name>
</gene>
<sequence length="198" mass="21163">MHSFAVRLLARRWLAPLALVALLASCGGGHDDVPFAFSTTLTSAEQVPPVASAGTGAGVVTVDPVNGTLRASVVVTGVGDTHAWIQDGFTGVNGPVVFSLDKEAASGAWTLYAEISDAQLRALRDGRYYFNVGTIAHPAGELRGQLFEQLPSPQQWQLLEQVRGQSVLIEQQMRQIQQIEDARHFPRSGVGIGLTIGF</sequence>
<keyword evidence="1" id="KW-0732">Signal</keyword>
<dbReference type="PROSITE" id="PS51257">
    <property type="entry name" value="PROKAR_LIPOPROTEIN"/>
    <property type="match status" value="1"/>
</dbReference>
<dbReference type="OrthoDB" id="571052at2"/>
<keyword evidence="4" id="KW-1185">Reference proteome</keyword>
<dbReference type="STRING" id="709839.TSA66_24100"/>
<accession>A0A0C2BYY1</accession>
<dbReference type="RefSeq" id="WP_040041843.1">
    <property type="nucleotide sequence ID" value="NZ_JWJG01000028.1"/>
</dbReference>
<dbReference type="InterPro" id="IPR010895">
    <property type="entry name" value="CHRD"/>
</dbReference>
<comment type="caution">
    <text evidence="3">The sequence shown here is derived from an EMBL/GenBank/DDBJ whole genome shotgun (WGS) entry which is preliminary data.</text>
</comment>
<evidence type="ECO:0000313" key="4">
    <source>
        <dbReference type="Proteomes" id="UP000031572"/>
    </source>
</evidence>
<name>A0A0C2BYY1_9BURK</name>
<dbReference type="AlphaFoldDB" id="A0A0C2BYY1"/>
<organism evidence="3 4">
    <name type="scientific">Noviherbaspirillum autotrophicum</name>
    <dbReference type="NCBI Taxonomy" id="709839"/>
    <lineage>
        <taxon>Bacteria</taxon>
        <taxon>Pseudomonadati</taxon>
        <taxon>Pseudomonadota</taxon>
        <taxon>Betaproteobacteria</taxon>
        <taxon>Burkholderiales</taxon>
        <taxon>Oxalobacteraceae</taxon>
        <taxon>Noviherbaspirillum</taxon>
    </lineage>
</organism>
<dbReference type="PROSITE" id="PS50933">
    <property type="entry name" value="CHRD"/>
    <property type="match status" value="1"/>
</dbReference>
<dbReference type="EMBL" id="JWJG01000028">
    <property type="protein sequence ID" value="KIF83216.1"/>
    <property type="molecule type" value="Genomic_DNA"/>
</dbReference>
<evidence type="ECO:0000313" key="3">
    <source>
        <dbReference type="EMBL" id="KIF83216.1"/>
    </source>
</evidence>